<name>A0A1D9G3Y0_MOOP1</name>
<evidence type="ECO:0000256" key="1">
    <source>
        <dbReference type="SAM" id="MobiDB-lite"/>
    </source>
</evidence>
<reference evidence="3" key="1">
    <citation type="submission" date="2016-10" db="EMBL/GenBank/DDBJ databases">
        <title>Comparative genomics uncovers the prolific and rare metabolic potential of the cyanobacterial genus Moorea.</title>
        <authorList>
            <person name="Leao T."/>
            <person name="Castelao G."/>
            <person name="Korobeynikov A."/>
            <person name="Monroe E.A."/>
            <person name="Podell S."/>
            <person name="Glukhov E."/>
            <person name="Allen E."/>
            <person name="Gerwick W.H."/>
            <person name="Gerwick L."/>
        </authorList>
    </citation>
    <scope>NUCLEOTIDE SEQUENCE [LARGE SCALE GENOMIC DNA]</scope>
    <source>
        <strain evidence="3">JHB</strain>
    </source>
</reference>
<gene>
    <name evidence="2" type="ORF">BJP36_23035</name>
</gene>
<evidence type="ECO:0000313" key="2">
    <source>
        <dbReference type="EMBL" id="AOY82352.1"/>
    </source>
</evidence>
<evidence type="ECO:0000313" key="3">
    <source>
        <dbReference type="Proteomes" id="UP000176944"/>
    </source>
</evidence>
<sequence>MAGNLLGIVVWAQPRNTVSPIQAVTTVNYYQQKESKTMLKTYTTPEMIVHGSIEELTEINGPDHISDVLIVGGTVQATSDDSQSLNCDNNGNCDPFKQQ</sequence>
<accession>A0A1D9G3Y0</accession>
<dbReference type="AlphaFoldDB" id="A0A1D9G3Y0"/>
<organism evidence="2 3">
    <name type="scientific">Moorena producens (strain JHB)</name>
    <dbReference type="NCBI Taxonomy" id="1454205"/>
    <lineage>
        <taxon>Bacteria</taxon>
        <taxon>Bacillati</taxon>
        <taxon>Cyanobacteriota</taxon>
        <taxon>Cyanophyceae</taxon>
        <taxon>Coleofasciculales</taxon>
        <taxon>Coleofasciculaceae</taxon>
        <taxon>Moorena</taxon>
    </lineage>
</organism>
<dbReference type="EMBL" id="CP017708">
    <property type="protein sequence ID" value="AOY82352.1"/>
    <property type="molecule type" value="Genomic_DNA"/>
</dbReference>
<proteinExistence type="predicted"/>
<feature type="region of interest" description="Disordered" evidence="1">
    <location>
        <begin position="78"/>
        <end position="99"/>
    </location>
</feature>
<protein>
    <submittedName>
        <fullName evidence="2">Uncharacterized protein</fullName>
    </submittedName>
</protein>
<dbReference type="Proteomes" id="UP000176944">
    <property type="component" value="Chromosome"/>
</dbReference>